<dbReference type="SUPFAM" id="SSF49493">
    <property type="entry name" value="HSP40/DnaJ peptide-binding domain"/>
    <property type="match status" value="1"/>
</dbReference>
<dbReference type="CDD" id="cd06257">
    <property type="entry name" value="DnaJ"/>
    <property type="match status" value="1"/>
</dbReference>
<dbReference type="PANTHER" id="PTHR24078">
    <property type="entry name" value="DNAJ HOMOLOG SUBFAMILY C MEMBER"/>
    <property type="match status" value="1"/>
</dbReference>
<dbReference type="GO" id="GO:0051087">
    <property type="term" value="F:protein-folding chaperone binding"/>
    <property type="evidence" value="ECO:0007669"/>
    <property type="project" value="TreeGrafter"/>
</dbReference>
<dbReference type="Pfam" id="PF01556">
    <property type="entry name" value="DnaJ_C"/>
    <property type="match status" value="1"/>
</dbReference>
<comment type="caution">
    <text evidence="3">The sequence shown here is derived from an EMBL/GenBank/DDBJ whole genome shotgun (WGS) entry which is preliminary data.</text>
</comment>
<dbReference type="InterPro" id="IPR002939">
    <property type="entry name" value="DnaJ_C"/>
</dbReference>
<dbReference type="Proteomes" id="UP000611227">
    <property type="component" value="Unassembled WGS sequence"/>
</dbReference>
<proteinExistence type="predicted"/>
<evidence type="ECO:0000313" key="4">
    <source>
        <dbReference type="Proteomes" id="UP000611227"/>
    </source>
</evidence>
<dbReference type="Pfam" id="PF00226">
    <property type="entry name" value="DnaJ"/>
    <property type="match status" value="1"/>
</dbReference>
<gene>
    <name evidence="3" type="primary">Dnajb5_0</name>
    <name evidence="3" type="ORF">RAMSUL_R01302</name>
</gene>
<protein>
    <submittedName>
        <fullName evidence="3">DNJB5 protein</fullName>
    </submittedName>
</protein>
<evidence type="ECO:0000256" key="1">
    <source>
        <dbReference type="ARBA" id="ARBA00023186"/>
    </source>
</evidence>
<dbReference type="PROSITE" id="PS50076">
    <property type="entry name" value="DNAJ_2"/>
    <property type="match status" value="1"/>
</dbReference>
<sequence>VGIMGKDYYKILGIQSSASEDEIKKAYWKMALKHHPDKNKDPNAEKFKICPRLGTIGPCSHTESTVSAWCLPAGSINVSSFPFSSRSQNWRWRFRWLREYFHGHPHPTFASFFGGSNPFDIYFASSHSQVFNSFDQEDMDIDDNSFSVFGKFGFNSINGVHQQHQESLHMWRKVQDPPAIHELKVSLEEIHHSSTKRMKITCRRLSANGWTTQTEDKILNIVIKWGWKEGTKITFPKEEDATPKNIPADIIFFLKDKPHLHFKRDGTNIVYIANISLKD</sequence>
<dbReference type="PRINTS" id="PR00625">
    <property type="entry name" value="JDOMAIN"/>
</dbReference>
<dbReference type="SUPFAM" id="SSF46565">
    <property type="entry name" value="Chaperone J-domain"/>
    <property type="match status" value="1"/>
</dbReference>
<organism evidence="3 4">
    <name type="scientific">Ramphastos sulfuratus</name>
    <dbReference type="NCBI Taxonomy" id="322582"/>
    <lineage>
        <taxon>Eukaryota</taxon>
        <taxon>Metazoa</taxon>
        <taxon>Chordata</taxon>
        <taxon>Craniata</taxon>
        <taxon>Vertebrata</taxon>
        <taxon>Euteleostomi</taxon>
        <taxon>Archelosauria</taxon>
        <taxon>Archosauria</taxon>
        <taxon>Dinosauria</taxon>
        <taxon>Saurischia</taxon>
        <taxon>Theropoda</taxon>
        <taxon>Coelurosauria</taxon>
        <taxon>Aves</taxon>
        <taxon>Neognathae</taxon>
        <taxon>Neoaves</taxon>
        <taxon>Telluraves</taxon>
        <taxon>Coraciimorphae</taxon>
        <taxon>Piciformes</taxon>
        <taxon>Ramphastidae</taxon>
        <taxon>Ramphastos</taxon>
    </lineage>
</organism>
<dbReference type="InterPro" id="IPR051339">
    <property type="entry name" value="DnaJ_subfamily_B"/>
</dbReference>
<accession>A0A852BWZ9</accession>
<name>A0A852BWZ9_9PICI</name>
<dbReference type="FunFam" id="2.60.260.20:FF:000002">
    <property type="entry name" value="Dnaj homolog subfamily b member"/>
    <property type="match status" value="1"/>
</dbReference>
<dbReference type="EMBL" id="WBNM01009014">
    <property type="protein sequence ID" value="NXP72256.1"/>
    <property type="molecule type" value="Genomic_DNA"/>
</dbReference>
<keyword evidence="4" id="KW-1185">Reference proteome</keyword>
<dbReference type="GO" id="GO:0006457">
    <property type="term" value="P:protein folding"/>
    <property type="evidence" value="ECO:0007669"/>
    <property type="project" value="InterPro"/>
</dbReference>
<feature type="non-terminal residue" evidence="3">
    <location>
        <position position="279"/>
    </location>
</feature>
<feature type="non-terminal residue" evidence="3">
    <location>
        <position position="1"/>
    </location>
</feature>
<feature type="domain" description="J" evidence="2">
    <location>
        <begin position="7"/>
        <end position="64"/>
    </location>
</feature>
<dbReference type="GO" id="GO:0005829">
    <property type="term" value="C:cytosol"/>
    <property type="evidence" value="ECO:0007669"/>
    <property type="project" value="TreeGrafter"/>
</dbReference>
<dbReference type="InterPro" id="IPR008971">
    <property type="entry name" value="HSP40/DnaJ_pept-bd"/>
</dbReference>
<keyword evidence="1" id="KW-0143">Chaperone</keyword>
<reference evidence="3" key="1">
    <citation type="submission" date="2019-09" db="EMBL/GenBank/DDBJ databases">
        <title>Bird 10,000 Genomes (B10K) Project - Family phase.</title>
        <authorList>
            <person name="Zhang G."/>
        </authorList>
    </citation>
    <scope>NUCLEOTIDE SEQUENCE</scope>
    <source>
        <strain evidence="3">B10K-DU-001-30</strain>
        <tissue evidence="3">Muscle</tissue>
    </source>
</reference>
<dbReference type="GO" id="GO:0051082">
    <property type="term" value="F:unfolded protein binding"/>
    <property type="evidence" value="ECO:0007669"/>
    <property type="project" value="InterPro"/>
</dbReference>
<dbReference type="InterPro" id="IPR036869">
    <property type="entry name" value="J_dom_sf"/>
</dbReference>
<dbReference type="PANTHER" id="PTHR24078:SF553">
    <property type="entry name" value="DNAJ HOMOLOG SUBFAMILY B MEMBER 5"/>
    <property type="match status" value="1"/>
</dbReference>
<dbReference type="Gene3D" id="2.60.260.20">
    <property type="entry name" value="Urease metallochaperone UreE, N-terminal domain"/>
    <property type="match status" value="1"/>
</dbReference>
<dbReference type="InterPro" id="IPR001623">
    <property type="entry name" value="DnaJ_domain"/>
</dbReference>
<evidence type="ECO:0000259" key="2">
    <source>
        <dbReference type="PROSITE" id="PS50076"/>
    </source>
</evidence>
<dbReference type="SMART" id="SM00271">
    <property type="entry name" value="DnaJ"/>
    <property type="match status" value="1"/>
</dbReference>
<dbReference type="AlphaFoldDB" id="A0A852BWZ9"/>
<dbReference type="Gene3D" id="1.10.287.110">
    <property type="entry name" value="DnaJ domain"/>
    <property type="match status" value="1"/>
</dbReference>
<evidence type="ECO:0000313" key="3">
    <source>
        <dbReference type="EMBL" id="NXP72256.1"/>
    </source>
</evidence>